<keyword evidence="5" id="KW-0547">Nucleotide-binding</keyword>
<feature type="transmembrane region" description="Helical" evidence="9">
    <location>
        <begin position="939"/>
        <end position="970"/>
    </location>
</feature>
<dbReference type="InterPro" id="IPR027417">
    <property type="entry name" value="P-loop_NTPase"/>
</dbReference>
<dbReference type="Pfam" id="PF00664">
    <property type="entry name" value="ABC_membrane"/>
    <property type="match status" value="2"/>
</dbReference>
<reference evidence="12 13" key="1">
    <citation type="journal article" date="2014" name="Genome Biol. Evol.">
        <title>The secreted proteins of Achlya hypogyna and Thraustotheca clavata identify the ancestral oomycete secretome and reveal gene acquisitions by horizontal gene transfer.</title>
        <authorList>
            <person name="Misner I."/>
            <person name="Blouin N."/>
            <person name="Leonard G."/>
            <person name="Richards T.A."/>
            <person name="Lane C.E."/>
        </authorList>
    </citation>
    <scope>NUCLEOTIDE SEQUENCE [LARGE SCALE GENOMIC DNA]</scope>
    <source>
        <strain evidence="12 13">ATCC 34112</strain>
    </source>
</reference>
<dbReference type="SUPFAM" id="SSF90123">
    <property type="entry name" value="ABC transporter transmembrane region"/>
    <property type="match status" value="2"/>
</dbReference>
<evidence type="ECO:0000256" key="6">
    <source>
        <dbReference type="ARBA" id="ARBA00022840"/>
    </source>
</evidence>
<dbReference type="PROSITE" id="PS50929">
    <property type="entry name" value="ABC_TM1F"/>
    <property type="match status" value="2"/>
</dbReference>
<evidence type="ECO:0000256" key="7">
    <source>
        <dbReference type="ARBA" id="ARBA00022989"/>
    </source>
</evidence>
<dbReference type="PROSITE" id="PS50893">
    <property type="entry name" value="ABC_TRANSPORTER_2"/>
    <property type="match status" value="2"/>
</dbReference>
<keyword evidence="8 9" id="KW-0472">Membrane</keyword>
<sequence length="1365" mass="152976">MLPDYCGAIDCLSTIASDGMAFLFLCACMYGMYVSTRVPLQKYMEQPCLLLKYTLAIGLIFAHCVVLGLKYLSDERLTAAEMLGTTIRSIAYLFYSALLLEHPCREFKLIRGACFGMAIVAFWQTNELLNAHPKYEHLKLGLQIGTIVLSGLVLLPSRQLQRSSSPFDNANWVSRLTFTYVAPLIEINRPFCNQDIPPLPYEDSTKRNGHFFQRACIEERKLNSPSLFHILRQLYWRDTAALFLWSIGNTLLHLMSPLLTKGLLEWSSAPKPSPAVGYLLASAIFLHAILCAVSISQFKLSKDRFNLRLSSGLLSGVYSRLLELRAMENTSTEIGFVTNLLTMDVPFVVQLPSSLFEVALVPLQITMALAVLGREIAFAFVGGLVLLAIMVPLQVYLAHLVQKIKPKLLFFRDERLAWSVKVFSNIRILKCFVWTEYFNTLLQQLRANELQQLRLRQYITAFCDVLSTIAPILVQTSVFVVIVYTGQGITAARAYTIISLLQQLIRPITNLPWITRSIAEAYVSYQRIGNFIFNPLPKVSVEPSSVNTFAWTRPSSMEISSYEPLLSNPSFEINIPKIANDRIVVVSGPCGAGKSSYLLALLGEMPLIAGKPFESFTSIAYAPQTPWIIPTSIRRNITLEKCDYLHDSSLYWKVLDVCRLGLKDDLIVSEDGANLSGGQRARIGLARALYQRASLYLLDDCWSGLDRQTSKHIFQTLSSVLPELAQVILITQALDLVAPLSPHIILLDKGAIVEEGKFSQLIVSPNSRLKTILDELTPIALPAPLTEQPLTIQSRDDELIEEKRESGLVGLHVWWSYIASVGWFSAIVWPLSCIVLQVLQNGMDYWTAQYITYHKISSNTFANGLLLLSAINTLVAITHSVIVVHGSIRAAKGLYNEMSSSLVNTLPSFYDMTPTGRILNRLGDDTSKVDTSVPMALDVLASMIISIIGSIVVLYFANFYVLILLLPLSITYIRLQRVYRSPARDLARLNHVMQSPLLMHVKSTMEGLYNIRARRQTYEWYESFIEHLNHFQQVSLAQSLTLYWFAIRMDALGILVAGFVGFFAAFECTNGRPIPSAYLGLTMMYALPIIRQLKFGLEAFVWVEQSMVSVERVLEYAELPAEEVNTSSELSWIKHGAIHMTNVTLKYNQMTALNQISCTIRPREKIGICGSSGAGKSSFISCLFRTCFFSGRILIDGVDIAEIPLNSLRSSIAYIPQSTLLFDGTIRFNLDPLNLYDDEMVWDALKQCGLLKVVQNFTFGLNQPVGGLLSQGQQQLLAIGRALLKNAKVVCVDEATANLDNDLDRHVRELMVKVFQQATVLTVAHRISTILQNDRVIVLERGRIVEFDTPARLLENQQGYFARMA</sequence>
<dbReference type="Gene3D" id="1.20.1560.10">
    <property type="entry name" value="ABC transporter type 1, transmembrane domain"/>
    <property type="match status" value="2"/>
</dbReference>
<dbReference type="InterPro" id="IPR003593">
    <property type="entry name" value="AAA+_ATPase"/>
</dbReference>
<feature type="transmembrane region" description="Helical" evidence="9">
    <location>
        <begin position="78"/>
        <end position="100"/>
    </location>
</feature>
<dbReference type="SUPFAM" id="SSF52540">
    <property type="entry name" value="P-loop containing nucleoside triphosphate hydrolases"/>
    <property type="match status" value="2"/>
</dbReference>
<dbReference type="STRING" id="74557.A0A1W0AAW2"/>
<feature type="domain" description="ABC transporter" evidence="10">
    <location>
        <begin position="1138"/>
        <end position="1365"/>
    </location>
</feature>
<dbReference type="GO" id="GO:0016887">
    <property type="term" value="F:ATP hydrolysis activity"/>
    <property type="evidence" value="ECO:0007669"/>
    <property type="project" value="InterPro"/>
</dbReference>
<evidence type="ECO:0000256" key="1">
    <source>
        <dbReference type="ARBA" id="ARBA00004141"/>
    </source>
</evidence>
<dbReference type="SMART" id="SM00382">
    <property type="entry name" value="AAA"/>
    <property type="match status" value="2"/>
</dbReference>
<evidence type="ECO:0000256" key="4">
    <source>
        <dbReference type="ARBA" id="ARBA00022737"/>
    </source>
</evidence>
<dbReference type="InterPro" id="IPR050173">
    <property type="entry name" value="ABC_transporter_C-like"/>
</dbReference>
<dbReference type="InterPro" id="IPR011527">
    <property type="entry name" value="ABC1_TM_dom"/>
</dbReference>
<feature type="transmembrane region" description="Helical" evidence="9">
    <location>
        <begin position="137"/>
        <end position="155"/>
    </location>
</feature>
<dbReference type="Pfam" id="PF00005">
    <property type="entry name" value="ABC_tran"/>
    <property type="match status" value="2"/>
</dbReference>
<protein>
    <submittedName>
        <fullName evidence="12">ATP-binding Cassette (ABC) Superfamily</fullName>
    </submittedName>
</protein>
<feature type="transmembrane region" description="Helical" evidence="9">
    <location>
        <begin position="1042"/>
        <end position="1066"/>
    </location>
</feature>
<dbReference type="InterPro" id="IPR036640">
    <property type="entry name" value="ABC1_TM_sf"/>
</dbReference>
<dbReference type="PANTHER" id="PTHR24223">
    <property type="entry name" value="ATP-BINDING CASSETTE SUB-FAMILY C"/>
    <property type="match status" value="1"/>
</dbReference>
<feature type="transmembrane region" description="Helical" evidence="9">
    <location>
        <begin position="814"/>
        <end position="839"/>
    </location>
</feature>
<dbReference type="OrthoDB" id="72992at2759"/>
<comment type="subcellular location">
    <subcellularLocation>
        <location evidence="1">Membrane</location>
        <topology evidence="1">Multi-pass membrane protein</topology>
    </subcellularLocation>
</comment>
<accession>A0A1W0AAW2</accession>
<evidence type="ECO:0000313" key="12">
    <source>
        <dbReference type="EMBL" id="OQS07426.1"/>
    </source>
</evidence>
<dbReference type="GO" id="GO:0016020">
    <property type="term" value="C:membrane"/>
    <property type="evidence" value="ECO:0007669"/>
    <property type="project" value="UniProtKB-SubCell"/>
</dbReference>
<dbReference type="CDD" id="cd18605">
    <property type="entry name" value="ABC_6TM_MRP7_D2_like"/>
    <property type="match status" value="1"/>
</dbReference>
<keyword evidence="2" id="KW-0813">Transport</keyword>
<dbReference type="FunFam" id="1.20.1560.10:FF:000013">
    <property type="entry name" value="ABC transporter C family member 2"/>
    <property type="match status" value="1"/>
</dbReference>
<evidence type="ECO:0000256" key="3">
    <source>
        <dbReference type="ARBA" id="ARBA00022692"/>
    </source>
</evidence>
<dbReference type="PROSITE" id="PS00211">
    <property type="entry name" value="ABC_TRANSPORTER_1"/>
    <property type="match status" value="2"/>
</dbReference>
<dbReference type="InterPro" id="IPR017871">
    <property type="entry name" value="ABC_transporter-like_CS"/>
</dbReference>
<evidence type="ECO:0000313" key="13">
    <source>
        <dbReference type="Proteomes" id="UP000243217"/>
    </source>
</evidence>
<keyword evidence="6 12" id="KW-0067">ATP-binding</keyword>
<dbReference type="EMBL" id="JNBS01000240">
    <property type="protein sequence ID" value="OQS07426.1"/>
    <property type="molecule type" value="Genomic_DNA"/>
</dbReference>
<feature type="transmembrane region" description="Helical" evidence="9">
    <location>
        <begin position="50"/>
        <end position="72"/>
    </location>
</feature>
<evidence type="ECO:0000256" key="9">
    <source>
        <dbReference type="SAM" id="Phobius"/>
    </source>
</evidence>
<proteinExistence type="predicted"/>
<feature type="transmembrane region" description="Helical" evidence="9">
    <location>
        <begin position="376"/>
        <end position="396"/>
    </location>
</feature>
<keyword evidence="13" id="KW-1185">Reference proteome</keyword>
<feature type="transmembrane region" description="Helical" evidence="9">
    <location>
        <begin position="109"/>
        <end position="125"/>
    </location>
</feature>
<feature type="transmembrane region" description="Helical" evidence="9">
    <location>
        <begin position="234"/>
        <end position="255"/>
    </location>
</feature>
<feature type="transmembrane region" description="Helical" evidence="9">
    <location>
        <begin position="860"/>
        <end position="888"/>
    </location>
</feature>
<evidence type="ECO:0000259" key="10">
    <source>
        <dbReference type="PROSITE" id="PS50893"/>
    </source>
</evidence>
<evidence type="ECO:0000256" key="8">
    <source>
        <dbReference type="ARBA" id="ARBA00023136"/>
    </source>
</evidence>
<keyword evidence="4" id="KW-0677">Repeat</keyword>
<keyword evidence="7 9" id="KW-1133">Transmembrane helix</keyword>
<feature type="domain" description="ABC transmembrane type-1" evidence="11">
    <location>
        <begin position="240"/>
        <end position="520"/>
    </location>
</feature>
<comment type="caution">
    <text evidence="12">The sequence shown here is derived from an EMBL/GenBank/DDBJ whole genome shotgun (WGS) entry which is preliminary data.</text>
</comment>
<dbReference type="GO" id="GO:0005524">
    <property type="term" value="F:ATP binding"/>
    <property type="evidence" value="ECO:0007669"/>
    <property type="project" value="UniProtKB-KW"/>
</dbReference>
<feature type="domain" description="ABC transmembrane type-1" evidence="11">
    <location>
        <begin position="831"/>
        <end position="1093"/>
    </location>
</feature>
<gene>
    <name evidence="12" type="ORF">THRCLA_00564</name>
</gene>
<dbReference type="InterPro" id="IPR003439">
    <property type="entry name" value="ABC_transporter-like_ATP-bd"/>
</dbReference>
<evidence type="ECO:0000256" key="2">
    <source>
        <dbReference type="ARBA" id="ARBA00022448"/>
    </source>
</evidence>
<dbReference type="GO" id="GO:0140359">
    <property type="term" value="F:ABC-type transporter activity"/>
    <property type="evidence" value="ECO:0007669"/>
    <property type="project" value="InterPro"/>
</dbReference>
<feature type="transmembrane region" description="Helical" evidence="9">
    <location>
        <begin position="20"/>
        <end position="38"/>
    </location>
</feature>
<dbReference type="PANTHER" id="PTHR24223:SF441">
    <property type="match status" value="1"/>
</dbReference>
<feature type="transmembrane region" description="Helical" evidence="9">
    <location>
        <begin position="275"/>
        <end position="295"/>
    </location>
</feature>
<dbReference type="Proteomes" id="UP000243217">
    <property type="component" value="Unassembled WGS sequence"/>
</dbReference>
<dbReference type="FunFam" id="3.40.50.300:FF:000630">
    <property type="entry name" value="ATP-binding cassette (ABC) transporter, putative"/>
    <property type="match status" value="1"/>
</dbReference>
<name>A0A1W0AAW2_9STRA</name>
<evidence type="ECO:0000259" key="11">
    <source>
        <dbReference type="PROSITE" id="PS50929"/>
    </source>
</evidence>
<feature type="domain" description="ABC transporter" evidence="10">
    <location>
        <begin position="552"/>
        <end position="774"/>
    </location>
</feature>
<dbReference type="Gene3D" id="3.40.50.300">
    <property type="entry name" value="P-loop containing nucleotide triphosphate hydrolases"/>
    <property type="match status" value="2"/>
</dbReference>
<evidence type="ECO:0000256" key="5">
    <source>
        <dbReference type="ARBA" id="ARBA00022741"/>
    </source>
</evidence>
<organism evidence="12 13">
    <name type="scientific">Thraustotheca clavata</name>
    <dbReference type="NCBI Taxonomy" id="74557"/>
    <lineage>
        <taxon>Eukaryota</taxon>
        <taxon>Sar</taxon>
        <taxon>Stramenopiles</taxon>
        <taxon>Oomycota</taxon>
        <taxon>Saprolegniomycetes</taxon>
        <taxon>Saprolegniales</taxon>
        <taxon>Achlyaceae</taxon>
        <taxon>Thraustotheca</taxon>
    </lineage>
</organism>
<keyword evidence="3 9" id="KW-0812">Transmembrane</keyword>